<keyword evidence="4 12" id="KW-0963">Cytoplasm</keyword>
<gene>
    <name evidence="12" type="primary">gltX</name>
    <name evidence="16" type="ORF">XJ32_07860</name>
</gene>
<dbReference type="InterPro" id="IPR008925">
    <property type="entry name" value="aa_tRNA-synth_I_cd-bd_sf"/>
</dbReference>
<dbReference type="CDD" id="cd00808">
    <property type="entry name" value="GluRS_core"/>
    <property type="match status" value="1"/>
</dbReference>
<dbReference type="EC" id="6.1.1.17" evidence="12"/>
<evidence type="ECO:0000256" key="9">
    <source>
        <dbReference type="ARBA" id="ARBA00023146"/>
    </source>
</evidence>
<evidence type="ECO:0000256" key="10">
    <source>
        <dbReference type="ARBA" id="ARBA00050184"/>
    </source>
</evidence>
<dbReference type="InterPro" id="IPR014729">
    <property type="entry name" value="Rossmann-like_a/b/a_fold"/>
</dbReference>
<dbReference type="HAMAP" id="MF_00022">
    <property type="entry name" value="Glu_tRNA_synth_type1"/>
    <property type="match status" value="1"/>
</dbReference>
<comment type="similarity">
    <text evidence="2 12">Belongs to the class-I aminoacyl-tRNA synthetase family. Glutamate--tRNA ligase type 1 subfamily.</text>
</comment>
<evidence type="ECO:0000256" key="5">
    <source>
        <dbReference type="ARBA" id="ARBA00022598"/>
    </source>
</evidence>
<dbReference type="InterPro" id="IPR001412">
    <property type="entry name" value="aa-tRNA-synth_I_CS"/>
</dbReference>
<dbReference type="GO" id="GO:0004818">
    <property type="term" value="F:glutamate-tRNA ligase activity"/>
    <property type="evidence" value="ECO:0007669"/>
    <property type="project" value="UniProtKB-UniRule"/>
</dbReference>
<accession>A0A1Q2LHW5</accession>
<dbReference type="PANTHER" id="PTHR43311">
    <property type="entry name" value="GLUTAMATE--TRNA LIGASE"/>
    <property type="match status" value="1"/>
</dbReference>
<comment type="catalytic activity">
    <reaction evidence="10">
        <text>tRNA(Glu) + L-glutamate + ATP = L-glutamyl-tRNA(Gln) + AMP + diphosphate</text>
        <dbReference type="Rhea" id="RHEA:51156"/>
        <dbReference type="Rhea" id="RHEA-COMP:9663"/>
        <dbReference type="Rhea" id="RHEA-COMP:9684"/>
        <dbReference type="ChEBI" id="CHEBI:29985"/>
        <dbReference type="ChEBI" id="CHEBI:30616"/>
        <dbReference type="ChEBI" id="CHEBI:33019"/>
        <dbReference type="ChEBI" id="CHEBI:78442"/>
        <dbReference type="ChEBI" id="CHEBI:78520"/>
        <dbReference type="ChEBI" id="CHEBI:456215"/>
    </reaction>
</comment>
<dbReference type="GO" id="GO:0008270">
    <property type="term" value="F:zinc ion binding"/>
    <property type="evidence" value="ECO:0007669"/>
    <property type="project" value="InterPro"/>
</dbReference>
<dbReference type="Pfam" id="PF19269">
    <property type="entry name" value="Anticodon_2"/>
    <property type="match status" value="1"/>
</dbReference>
<dbReference type="GO" id="GO:0000049">
    <property type="term" value="F:tRNA binding"/>
    <property type="evidence" value="ECO:0007669"/>
    <property type="project" value="InterPro"/>
</dbReference>
<reference evidence="16 17" key="1">
    <citation type="submission" date="2017-02" db="EMBL/GenBank/DDBJ databases">
        <title>Whole genome sequencing of Helicobacter bilis strain AAQJH.</title>
        <authorList>
            <person name="Conlan S."/>
            <person name="Thomas P.J."/>
            <person name="Mullikin J."/>
            <person name="Palmore T.N."/>
            <person name="Frank K.M."/>
            <person name="Segre J.A."/>
        </authorList>
    </citation>
    <scope>NUCLEOTIDE SEQUENCE [LARGE SCALE GENOMIC DNA]</scope>
    <source>
        <strain evidence="16 17">AAQJH</strain>
    </source>
</reference>
<evidence type="ECO:0000256" key="13">
    <source>
        <dbReference type="SAM" id="Coils"/>
    </source>
</evidence>
<evidence type="ECO:0000256" key="8">
    <source>
        <dbReference type="ARBA" id="ARBA00022917"/>
    </source>
</evidence>
<dbReference type="Gene3D" id="1.10.10.350">
    <property type="match status" value="1"/>
</dbReference>
<dbReference type="Pfam" id="PF00749">
    <property type="entry name" value="tRNA-synt_1c"/>
    <property type="match status" value="1"/>
</dbReference>
<dbReference type="RefSeq" id="WP_077388935.1">
    <property type="nucleotide sequence ID" value="NZ_CP019645.1"/>
</dbReference>
<protein>
    <recommendedName>
        <fullName evidence="12">Glutamate--tRNA ligase</fullName>
        <ecNumber evidence="12">6.1.1.17</ecNumber>
    </recommendedName>
    <alternativeName>
        <fullName evidence="12">Glutamyl-tRNA synthetase</fullName>
        <shortName evidence="12">GluRS</shortName>
    </alternativeName>
</protein>
<dbReference type="GO" id="GO:0005524">
    <property type="term" value="F:ATP binding"/>
    <property type="evidence" value="ECO:0007669"/>
    <property type="project" value="UniProtKB-UniRule"/>
</dbReference>
<comment type="subcellular location">
    <subcellularLocation>
        <location evidence="1 12">Cytoplasm</location>
    </subcellularLocation>
</comment>
<dbReference type="AlphaFoldDB" id="A0A1Q2LHW5"/>
<dbReference type="InterPro" id="IPR000924">
    <property type="entry name" value="Glu/Gln-tRNA-synth"/>
</dbReference>
<evidence type="ECO:0000256" key="11">
    <source>
        <dbReference type="ARBA" id="ARBA00054667"/>
    </source>
</evidence>
<dbReference type="GO" id="GO:0005829">
    <property type="term" value="C:cytosol"/>
    <property type="evidence" value="ECO:0007669"/>
    <property type="project" value="TreeGrafter"/>
</dbReference>
<dbReference type="FunFam" id="3.40.50.620:FF:000007">
    <property type="entry name" value="Glutamate--tRNA ligase"/>
    <property type="match status" value="1"/>
</dbReference>
<dbReference type="InterPro" id="IPR045462">
    <property type="entry name" value="aa-tRNA-synth_I_cd-bd"/>
</dbReference>
<organism evidence="16 17">
    <name type="scientific">Helicobacter bilis</name>
    <dbReference type="NCBI Taxonomy" id="37372"/>
    <lineage>
        <taxon>Bacteria</taxon>
        <taxon>Pseudomonadati</taxon>
        <taxon>Campylobacterota</taxon>
        <taxon>Epsilonproteobacteria</taxon>
        <taxon>Campylobacterales</taxon>
        <taxon>Helicobacteraceae</taxon>
        <taxon>Helicobacter</taxon>
    </lineage>
</organism>
<evidence type="ECO:0000256" key="1">
    <source>
        <dbReference type="ARBA" id="ARBA00004496"/>
    </source>
</evidence>
<dbReference type="InterPro" id="IPR033910">
    <property type="entry name" value="GluRS_core"/>
</dbReference>
<dbReference type="NCBIfam" id="TIGR00464">
    <property type="entry name" value="gltX_bact"/>
    <property type="match status" value="1"/>
</dbReference>
<keyword evidence="5 12" id="KW-0436">Ligase</keyword>
<name>A0A1Q2LHW5_9HELI</name>
<evidence type="ECO:0000256" key="7">
    <source>
        <dbReference type="ARBA" id="ARBA00022840"/>
    </source>
</evidence>
<feature type="domain" description="Glutamyl/glutaminyl-tRNA synthetase class Ib catalytic" evidence="14">
    <location>
        <begin position="2"/>
        <end position="303"/>
    </location>
</feature>
<dbReference type="InterPro" id="IPR049940">
    <property type="entry name" value="GluQ/Sye"/>
</dbReference>
<feature type="short sequence motif" description="'KMSKS' region" evidence="12">
    <location>
        <begin position="235"/>
        <end position="239"/>
    </location>
</feature>
<evidence type="ECO:0000313" key="17">
    <source>
        <dbReference type="Proteomes" id="UP000188298"/>
    </source>
</evidence>
<comment type="function">
    <text evidence="11">Aminoacylates tRNA(Gln) with glutamate. Does not aminoacylate tRNA(Glu).</text>
</comment>
<comment type="catalytic activity">
    <reaction evidence="12">
        <text>tRNA(Glu) + L-glutamate + ATP = L-glutamyl-tRNA(Glu) + AMP + diphosphate</text>
        <dbReference type="Rhea" id="RHEA:23540"/>
        <dbReference type="Rhea" id="RHEA-COMP:9663"/>
        <dbReference type="Rhea" id="RHEA-COMP:9680"/>
        <dbReference type="ChEBI" id="CHEBI:29985"/>
        <dbReference type="ChEBI" id="CHEBI:30616"/>
        <dbReference type="ChEBI" id="CHEBI:33019"/>
        <dbReference type="ChEBI" id="CHEBI:78442"/>
        <dbReference type="ChEBI" id="CHEBI:78520"/>
        <dbReference type="ChEBI" id="CHEBI:456215"/>
        <dbReference type="EC" id="6.1.1.17"/>
    </reaction>
</comment>
<evidence type="ECO:0000256" key="6">
    <source>
        <dbReference type="ARBA" id="ARBA00022741"/>
    </source>
</evidence>
<keyword evidence="13" id="KW-0175">Coiled coil</keyword>
<dbReference type="PRINTS" id="PR00987">
    <property type="entry name" value="TRNASYNTHGLU"/>
</dbReference>
<feature type="coiled-coil region" evidence="13">
    <location>
        <begin position="448"/>
        <end position="482"/>
    </location>
</feature>
<feature type="domain" description="Aminoacyl-tRNA synthetase class I anticodon-binding" evidence="15">
    <location>
        <begin position="393"/>
        <end position="531"/>
    </location>
</feature>
<dbReference type="InterPro" id="IPR020751">
    <property type="entry name" value="aa-tRNA-synth_I_codon-bd_sub2"/>
</dbReference>
<comment type="caution">
    <text evidence="12">Lacks conserved residue(s) required for the propagation of feature annotation.</text>
</comment>
<dbReference type="SUPFAM" id="SSF52374">
    <property type="entry name" value="Nucleotidylyl transferase"/>
    <property type="match status" value="1"/>
</dbReference>
<evidence type="ECO:0000256" key="2">
    <source>
        <dbReference type="ARBA" id="ARBA00007894"/>
    </source>
</evidence>
<evidence type="ECO:0000256" key="4">
    <source>
        <dbReference type="ARBA" id="ARBA00022490"/>
    </source>
</evidence>
<evidence type="ECO:0000256" key="12">
    <source>
        <dbReference type="HAMAP-Rule" id="MF_00022"/>
    </source>
</evidence>
<dbReference type="SUPFAM" id="SSF48163">
    <property type="entry name" value="An anticodon-binding domain of class I aminoacyl-tRNA synthetases"/>
    <property type="match status" value="1"/>
</dbReference>
<feature type="short sequence motif" description="'HIGH' region" evidence="12">
    <location>
        <begin position="8"/>
        <end position="18"/>
    </location>
</feature>
<dbReference type="PANTHER" id="PTHR43311:SF2">
    <property type="entry name" value="GLUTAMATE--TRNA LIGASE, MITOCHONDRIAL-RELATED"/>
    <property type="match status" value="1"/>
</dbReference>
<dbReference type="Gene3D" id="3.40.50.620">
    <property type="entry name" value="HUPs"/>
    <property type="match status" value="1"/>
</dbReference>
<dbReference type="Proteomes" id="UP000188298">
    <property type="component" value="Chromosome"/>
</dbReference>
<feature type="binding site" evidence="12">
    <location>
        <position position="238"/>
    </location>
    <ligand>
        <name>ATP</name>
        <dbReference type="ChEBI" id="CHEBI:30616"/>
    </ligand>
</feature>
<evidence type="ECO:0000259" key="14">
    <source>
        <dbReference type="Pfam" id="PF00749"/>
    </source>
</evidence>
<dbReference type="InterPro" id="IPR020058">
    <property type="entry name" value="Glu/Gln-tRNA-synth_Ib_cat-dom"/>
</dbReference>
<dbReference type="InterPro" id="IPR004527">
    <property type="entry name" value="Glu-tRNA-ligase_bac/mito"/>
</dbReference>
<sequence length="537" mass="60452">MITTRFAPSPTGHLHIGGLRTALYSYLHARAKNGKFLLRIEDTDTERNSKEALDGILEAFKWVGLEYDSPMLFQSERTPIYQQYAQKLLDSKHAYHCYLTKDELAAMRTQNKGANHANCSRKYRDFIGEVPKDIVPCVRIKAPLEGVISFEDGVKGNISFQASELDDFVILRSDGTPTYNFVVAIDDALSGITDIIRGDDHISNTPKQLLVYKALGFDIPRFYHIPMICNEQGKKLSKRDGALSVLEYRDSGVLPEALLNFLFKLGYGHGDKEIFSLQEMIECFDPHRINSNPSGCNFSKLYWLNAEYIKAMDNEKLAQLLNIENLKSTKSKTPTAEVFLDNFKGCADSCARSLLDINDEAQEANSPKQTFLESAKKTTQTLESLSNERKNILLNELKTRVNDLISMRNAIAQILNTPLALESENMDKSQQAYYDKALYNKLFTQDTKAILEQALSQFIDKLQNATLNIDSTKSLIQEHANNIANTFAIKPSIFMQALRLGLLGQKGGIDLGACLCVLDKDESIKRIQNLIEFAKQN</sequence>
<keyword evidence="8 12" id="KW-0648">Protein biosynthesis</keyword>
<keyword evidence="9 12" id="KW-0030">Aminoacyl-tRNA synthetase</keyword>
<proteinExistence type="inferred from homology"/>
<keyword evidence="6 12" id="KW-0547">Nucleotide-binding</keyword>
<dbReference type="GO" id="GO:0006424">
    <property type="term" value="P:glutamyl-tRNA aminoacylation"/>
    <property type="evidence" value="ECO:0007669"/>
    <property type="project" value="UniProtKB-UniRule"/>
</dbReference>
<evidence type="ECO:0000259" key="15">
    <source>
        <dbReference type="Pfam" id="PF19269"/>
    </source>
</evidence>
<keyword evidence="7 12" id="KW-0067">ATP-binding</keyword>
<dbReference type="KEGG" id="hbl:XJ32_07860"/>
<comment type="function">
    <text evidence="12">Catalyzes the attachment of glutamate to tRNA(Glu) in a two-step reaction: glutamate is first activated by ATP to form Glu-AMP and then transferred to the acceptor end of tRNA(Glu).</text>
</comment>
<evidence type="ECO:0000313" key="16">
    <source>
        <dbReference type="EMBL" id="AQQ60021.1"/>
    </source>
</evidence>
<evidence type="ECO:0000256" key="3">
    <source>
        <dbReference type="ARBA" id="ARBA00011245"/>
    </source>
</evidence>
<dbReference type="EMBL" id="CP019645">
    <property type="protein sequence ID" value="AQQ60021.1"/>
    <property type="molecule type" value="Genomic_DNA"/>
</dbReference>
<dbReference type="PROSITE" id="PS00178">
    <property type="entry name" value="AA_TRNA_LIGASE_I"/>
    <property type="match status" value="1"/>
</dbReference>
<comment type="subunit">
    <text evidence="3 12">Monomer.</text>
</comment>